<evidence type="ECO:0000256" key="11">
    <source>
        <dbReference type="RuleBase" id="RU003783"/>
    </source>
</evidence>
<dbReference type="SUPFAM" id="SSF52540">
    <property type="entry name" value="P-loop containing nucleoside triphosphate hydrolases"/>
    <property type="match status" value="1"/>
</dbReference>
<feature type="site" description="Interaction with substrate tRNA" evidence="10">
    <location>
        <position position="128"/>
    </location>
</feature>
<dbReference type="EMBL" id="JAVCAP010000031">
    <property type="protein sequence ID" value="MDP8568656.1"/>
    <property type="molecule type" value="Genomic_DNA"/>
</dbReference>
<evidence type="ECO:0000256" key="6">
    <source>
        <dbReference type="ARBA" id="ARBA00022741"/>
    </source>
</evidence>
<dbReference type="Pfam" id="PF01715">
    <property type="entry name" value="IPPT"/>
    <property type="match status" value="1"/>
</dbReference>
<proteinExistence type="inferred from homology"/>
<comment type="function">
    <text evidence="2 10 12">Catalyzes the transfer of a dimethylallyl group onto the adenine at position 37 in tRNAs that read codons beginning with uridine, leading to the formation of N6-(dimethylallyl)adenosine (i(6)A).</text>
</comment>
<dbReference type="PANTHER" id="PTHR11088">
    <property type="entry name" value="TRNA DIMETHYLALLYLTRANSFERASE"/>
    <property type="match status" value="1"/>
</dbReference>
<dbReference type="Gene3D" id="3.40.50.300">
    <property type="entry name" value="P-loop containing nucleotide triphosphate hydrolases"/>
    <property type="match status" value="1"/>
</dbReference>
<feature type="binding site" evidence="10">
    <location>
        <begin position="15"/>
        <end position="22"/>
    </location>
    <ligand>
        <name>ATP</name>
        <dbReference type="ChEBI" id="CHEBI:30616"/>
    </ligand>
</feature>
<feature type="region of interest" description="Interaction with substrate tRNA" evidence="10">
    <location>
        <begin position="247"/>
        <end position="252"/>
    </location>
</feature>
<evidence type="ECO:0000256" key="12">
    <source>
        <dbReference type="RuleBase" id="RU003784"/>
    </source>
</evidence>
<sequence>MTQTHARPPAIFLMGPTASGKTAATITLYQQFPVEIISVDSALVYQGMDIGTAKPDAETLRQAPHHLIDLITPLEQYSAAQFAKDALALMHQATQQGRIPLLVGGTMLYFNALQHGLSALPQADPAIRAEIEAEAERIGWPALHAQLTEIDPAVAANIQINDMQRIERALEVYRISGQSMSDLRAQSTKTELPFDVLKIALVPSDRAILHQRIAERFALMLAHGLVDEVQRLLAQYPQLTAETPSMRCVGYRQTLDYLKGEIDLKTLGEHGVYATRQLAKRQLTWLRGMDDLLVLDALNATCLNQLSTRIAKLQTVGRSSV</sequence>
<evidence type="ECO:0000256" key="2">
    <source>
        <dbReference type="ARBA" id="ARBA00003213"/>
    </source>
</evidence>
<feature type="region of interest" description="Interaction with substrate tRNA" evidence="10">
    <location>
        <begin position="164"/>
        <end position="168"/>
    </location>
</feature>
<keyword evidence="5 10" id="KW-0819">tRNA processing</keyword>
<evidence type="ECO:0000256" key="7">
    <source>
        <dbReference type="ARBA" id="ARBA00022840"/>
    </source>
</evidence>
<evidence type="ECO:0000256" key="9">
    <source>
        <dbReference type="ARBA" id="ARBA00049563"/>
    </source>
</evidence>
<organism evidence="14 15">
    <name type="scientific">Methylophilus aquaticus</name>
    <dbReference type="NCBI Taxonomy" id="1971610"/>
    <lineage>
        <taxon>Bacteria</taxon>
        <taxon>Pseudomonadati</taxon>
        <taxon>Pseudomonadota</taxon>
        <taxon>Betaproteobacteria</taxon>
        <taxon>Nitrosomonadales</taxon>
        <taxon>Methylophilaceae</taxon>
        <taxon>Methylophilus</taxon>
    </lineage>
</organism>
<dbReference type="InterPro" id="IPR039657">
    <property type="entry name" value="Dimethylallyltransferase"/>
</dbReference>
<accession>A0ABT9JVX0</accession>
<keyword evidence="4 10" id="KW-0808">Transferase</keyword>
<evidence type="ECO:0000256" key="8">
    <source>
        <dbReference type="ARBA" id="ARBA00022842"/>
    </source>
</evidence>
<dbReference type="NCBIfam" id="TIGR00174">
    <property type="entry name" value="miaA"/>
    <property type="match status" value="1"/>
</dbReference>
<comment type="subunit">
    <text evidence="10">Monomer.</text>
</comment>
<keyword evidence="6 10" id="KW-0547">Nucleotide-binding</keyword>
<comment type="similarity">
    <text evidence="3 10 13">Belongs to the IPP transferase family.</text>
</comment>
<gene>
    <name evidence="10 14" type="primary">miaA</name>
    <name evidence="14" type="ORF">Q9291_12430</name>
</gene>
<dbReference type="RefSeq" id="WP_306390397.1">
    <property type="nucleotide sequence ID" value="NZ_JAVCAP010000031.1"/>
</dbReference>
<protein>
    <recommendedName>
        <fullName evidence="10">tRNA dimethylallyltransferase</fullName>
        <ecNumber evidence="10">2.5.1.75</ecNumber>
    </recommendedName>
    <alternativeName>
        <fullName evidence="10">Dimethylallyl diphosphate:tRNA dimethylallyltransferase</fullName>
        <shortName evidence="10">DMAPP:tRNA dimethylallyltransferase</shortName>
        <shortName evidence="10">DMATase</shortName>
    </alternativeName>
    <alternativeName>
        <fullName evidence="10">Isopentenyl-diphosphate:tRNA isopentenyltransferase</fullName>
        <shortName evidence="10">IPP transferase</shortName>
        <shortName evidence="10">IPPT</shortName>
        <shortName evidence="10">IPTase</shortName>
    </alternativeName>
</protein>
<reference evidence="15" key="1">
    <citation type="journal article" date="2019" name="Int. J. Syst. Evol. Microbiol.">
        <title>The Global Catalogue of Microorganisms (GCM) 10K type strain sequencing project: providing services to taxonomists for standard genome sequencing and annotation.</title>
        <authorList>
            <consortium name="The Broad Institute Genomics Platform"/>
            <consortium name="The Broad Institute Genome Sequencing Center for Infectious Disease"/>
            <person name="Wu L."/>
            <person name="Ma J."/>
        </authorList>
    </citation>
    <scope>NUCLEOTIDE SEQUENCE [LARGE SCALE GENOMIC DNA]</scope>
    <source>
        <strain evidence="15">VKM B-3159</strain>
    </source>
</reference>
<dbReference type="Proteomes" id="UP001225906">
    <property type="component" value="Unassembled WGS sequence"/>
</dbReference>
<dbReference type="InterPro" id="IPR027417">
    <property type="entry name" value="P-loop_NTPase"/>
</dbReference>
<comment type="cofactor">
    <cofactor evidence="1 10">
        <name>Mg(2+)</name>
        <dbReference type="ChEBI" id="CHEBI:18420"/>
    </cofactor>
</comment>
<comment type="catalytic activity">
    <reaction evidence="9 10 11">
        <text>adenosine(37) in tRNA + dimethylallyl diphosphate = N(6)-dimethylallyladenosine(37) in tRNA + diphosphate</text>
        <dbReference type="Rhea" id="RHEA:26482"/>
        <dbReference type="Rhea" id="RHEA-COMP:10162"/>
        <dbReference type="Rhea" id="RHEA-COMP:10375"/>
        <dbReference type="ChEBI" id="CHEBI:33019"/>
        <dbReference type="ChEBI" id="CHEBI:57623"/>
        <dbReference type="ChEBI" id="CHEBI:74411"/>
        <dbReference type="ChEBI" id="CHEBI:74415"/>
        <dbReference type="EC" id="2.5.1.75"/>
    </reaction>
</comment>
<comment type="caution">
    <text evidence="10">Lacks conserved residue(s) required for the propagation of feature annotation.</text>
</comment>
<evidence type="ECO:0000256" key="3">
    <source>
        <dbReference type="ARBA" id="ARBA00005842"/>
    </source>
</evidence>
<evidence type="ECO:0000313" key="14">
    <source>
        <dbReference type="EMBL" id="MDP8568656.1"/>
    </source>
</evidence>
<comment type="caution">
    <text evidence="14">The sequence shown here is derived from an EMBL/GenBank/DDBJ whole genome shotgun (WGS) entry which is preliminary data.</text>
</comment>
<keyword evidence="8 10" id="KW-0460">Magnesium</keyword>
<feature type="site" description="Interaction with substrate tRNA" evidence="10">
    <location>
        <position position="106"/>
    </location>
</feature>
<evidence type="ECO:0000256" key="5">
    <source>
        <dbReference type="ARBA" id="ARBA00022694"/>
    </source>
</evidence>
<dbReference type="PANTHER" id="PTHR11088:SF60">
    <property type="entry name" value="TRNA DIMETHYLALLYLTRANSFERASE"/>
    <property type="match status" value="1"/>
</dbReference>
<name>A0ABT9JVX0_9PROT</name>
<dbReference type="Gene3D" id="1.10.20.140">
    <property type="match status" value="1"/>
</dbReference>
<evidence type="ECO:0000256" key="4">
    <source>
        <dbReference type="ARBA" id="ARBA00022679"/>
    </source>
</evidence>
<evidence type="ECO:0000313" key="15">
    <source>
        <dbReference type="Proteomes" id="UP001225906"/>
    </source>
</evidence>
<dbReference type="HAMAP" id="MF_00185">
    <property type="entry name" value="IPP_trans"/>
    <property type="match status" value="1"/>
</dbReference>
<feature type="region of interest" description="Interaction with substrate tRNA" evidence="10">
    <location>
        <begin position="40"/>
        <end position="43"/>
    </location>
</feature>
<evidence type="ECO:0000256" key="1">
    <source>
        <dbReference type="ARBA" id="ARBA00001946"/>
    </source>
</evidence>
<evidence type="ECO:0000256" key="10">
    <source>
        <dbReference type="HAMAP-Rule" id="MF_00185"/>
    </source>
</evidence>
<keyword evidence="15" id="KW-1185">Reference proteome</keyword>
<dbReference type="EC" id="2.5.1.75" evidence="10"/>
<dbReference type="GO" id="GO:0052381">
    <property type="term" value="F:tRNA dimethylallyltransferase activity"/>
    <property type="evidence" value="ECO:0007669"/>
    <property type="project" value="UniProtKB-EC"/>
</dbReference>
<feature type="binding site" evidence="10">
    <location>
        <begin position="17"/>
        <end position="22"/>
    </location>
    <ligand>
        <name>substrate</name>
    </ligand>
</feature>
<evidence type="ECO:0000256" key="13">
    <source>
        <dbReference type="RuleBase" id="RU003785"/>
    </source>
</evidence>
<dbReference type="InterPro" id="IPR018022">
    <property type="entry name" value="IPT"/>
</dbReference>
<keyword evidence="7 10" id="KW-0067">ATP-binding</keyword>